<gene>
    <name evidence="2" type="ORF">OKIOD_LOCUS11924</name>
</gene>
<reference evidence="2 3" key="1">
    <citation type="submission" date="2021-04" db="EMBL/GenBank/DDBJ databases">
        <authorList>
            <person name="Bliznina A."/>
        </authorList>
    </citation>
    <scope>NUCLEOTIDE SEQUENCE [LARGE SCALE GENOMIC DNA]</scope>
</reference>
<evidence type="ECO:0000256" key="1">
    <source>
        <dbReference type="SAM" id="MobiDB-lite"/>
    </source>
</evidence>
<feature type="compositionally biased region" description="Basic and acidic residues" evidence="1">
    <location>
        <begin position="297"/>
        <end position="310"/>
    </location>
</feature>
<name>A0ABN7STB9_OIKDI</name>
<proteinExistence type="predicted"/>
<evidence type="ECO:0000313" key="3">
    <source>
        <dbReference type="Proteomes" id="UP001158576"/>
    </source>
</evidence>
<feature type="region of interest" description="Disordered" evidence="1">
    <location>
        <begin position="366"/>
        <end position="388"/>
    </location>
</feature>
<feature type="compositionally biased region" description="Basic and acidic residues" evidence="1">
    <location>
        <begin position="208"/>
        <end position="255"/>
    </location>
</feature>
<accession>A0ABN7STB9</accession>
<feature type="region of interest" description="Disordered" evidence="1">
    <location>
        <begin position="204"/>
        <end position="258"/>
    </location>
</feature>
<protein>
    <submittedName>
        <fullName evidence="2">Oidioi.mRNA.OKI2018_I69.chr1.g3159.t1.cds</fullName>
    </submittedName>
</protein>
<feature type="compositionally biased region" description="Basic and acidic residues" evidence="1">
    <location>
        <begin position="168"/>
        <end position="182"/>
    </location>
</feature>
<feature type="compositionally biased region" description="Acidic residues" evidence="1">
    <location>
        <begin position="371"/>
        <end position="388"/>
    </location>
</feature>
<evidence type="ECO:0000313" key="2">
    <source>
        <dbReference type="EMBL" id="CAG5107127.1"/>
    </source>
</evidence>
<organism evidence="2 3">
    <name type="scientific">Oikopleura dioica</name>
    <name type="common">Tunicate</name>
    <dbReference type="NCBI Taxonomy" id="34765"/>
    <lineage>
        <taxon>Eukaryota</taxon>
        <taxon>Metazoa</taxon>
        <taxon>Chordata</taxon>
        <taxon>Tunicata</taxon>
        <taxon>Appendicularia</taxon>
        <taxon>Copelata</taxon>
        <taxon>Oikopleuridae</taxon>
        <taxon>Oikopleura</taxon>
    </lineage>
</organism>
<dbReference type="EMBL" id="OU015566">
    <property type="protein sequence ID" value="CAG5107127.1"/>
    <property type="molecule type" value="Genomic_DNA"/>
</dbReference>
<keyword evidence="3" id="KW-1185">Reference proteome</keyword>
<dbReference type="Proteomes" id="UP001158576">
    <property type="component" value="Chromosome 1"/>
</dbReference>
<feature type="region of interest" description="Disordered" evidence="1">
    <location>
        <begin position="168"/>
        <end position="187"/>
    </location>
</feature>
<feature type="region of interest" description="Disordered" evidence="1">
    <location>
        <begin position="275"/>
        <end position="310"/>
    </location>
</feature>
<sequence length="407" mass="47185">MYQIQEFLPFPQNISAADPGEICLLAEDELDPYQDYMVNFKQGELEIDSIGDMISKQSITLPIPLGLGPGEVEIRIYPVKYGRRLSELVGKSVIYLEESELDKSTIETFLFKKFKRPLDELINNTLCSLLCENEDRSFQNFCEEKQLKESLETIRCFDSIRKRTYENEEPPRKRLKEVKQSKAQETQTQLEFQSIEVQTDPITVTSEENGKPRTPEPEAKVEVPKKKEEIVQEKPKNTKLEERLKEQERKRKIEQSVKNIQAESAPKIAAKKVLAPSIDAKSTLPKPTPPKPIVETKPIEKIEPKKDAKQELLNPKFDFQTFADEDDKWMKRQQRINERQNIVKSATGKVKKGSGFRYDKKKGYDRYFSSSEEETETEEEDEDYENDGCDDLFNPQFSSTSFSVYSF</sequence>